<dbReference type="Proteomes" id="UP000504638">
    <property type="component" value="Unplaced"/>
</dbReference>
<dbReference type="AlphaFoldDB" id="A0A6G1FYK1"/>
<dbReference type="EMBL" id="ML975163">
    <property type="protein sequence ID" value="KAF1810945.1"/>
    <property type="molecule type" value="Genomic_DNA"/>
</dbReference>
<organism evidence="2">
    <name type="scientific">Eremomyces bilateralis CBS 781.70</name>
    <dbReference type="NCBI Taxonomy" id="1392243"/>
    <lineage>
        <taxon>Eukaryota</taxon>
        <taxon>Fungi</taxon>
        <taxon>Dikarya</taxon>
        <taxon>Ascomycota</taxon>
        <taxon>Pezizomycotina</taxon>
        <taxon>Dothideomycetes</taxon>
        <taxon>Dothideomycetes incertae sedis</taxon>
        <taxon>Eremomycetales</taxon>
        <taxon>Eremomycetaceae</taxon>
        <taxon>Eremomyces</taxon>
    </lineage>
</organism>
<dbReference type="OrthoDB" id="4507027at2759"/>
<proteinExistence type="predicted"/>
<reference evidence="4" key="2">
    <citation type="submission" date="2020-04" db="EMBL/GenBank/DDBJ databases">
        <authorList>
            <consortium name="NCBI Genome Project"/>
        </authorList>
    </citation>
    <scope>NUCLEOTIDE SEQUENCE</scope>
    <source>
        <strain evidence="4">CBS 781.70</strain>
    </source>
</reference>
<dbReference type="RefSeq" id="XP_033532576.1">
    <property type="nucleotide sequence ID" value="XM_033683207.1"/>
</dbReference>
<dbReference type="GeneID" id="54423777"/>
<gene>
    <name evidence="2 4" type="ORF">P152DRAFT_72353</name>
</gene>
<feature type="region of interest" description="Disordered" evidence="1">
    <location>
        <begin position="52"/>
        <end position="82"/>
    </location>
</feature>
<name>A0A6G1FYK1_9PEZI</name>
<accession>A0A6G1FYK1</accession>
<evidence type="ECO:0000256" key="1">
    <source>
        <dbReference type="SAM" id="MobiDB-lite"/>
    </source>
</evidence>
<evidence type="ECO:0000313" key="3">
    <source>
        <dbReference type="Proteomes" id="UP000504638"/>
    </source>
</evidence>
<protein>
    <submittedName>
        <fullName evidence="2 4">Uncharacterized protein</fullName>
    </submittedName>
</protein>
<evidence type="ECO:0000313" key="4">
    <source>
        <dbReference type="RefSeq" id="XP_033532576.1"/>
    </source>
</evidence>
<reference evidence="2 4" key="1">
    <citation type="submission" date="2020-01" db="EMBL/GenBank/DDBJ databases">
        <authorList>
            <consortium name="DOE Joint Genome Institute"/>
            <person name="Haridas S."/>
            <person name="Albert R."/>
            <person name="Binder M."/>
            <person name="Bloem J."/>
            <person name="Labutti K."/>
            <person name="Salamov A."/>
            <person name="Andreopoulos B."/>
            <person name="Baker S.E."/>
            <person name="Barry K."/>
            <person name="Bills G."/>
            <person name="Bluhm B.H."/>
            <person name="Cannon C."/>
            <person name="Castanera R."/>
            <person name="Culley D.E."/>
            <person name="Daum C."/>
            <person name="Ezra D."/>
            <person name="Gonzalez J.B."/>
            <person name="Henrissat B."/>
            <person name="Kuo A."/>
            <person name="Liang C."/>
            <person name="Lipzen A."/>
            <person name="Lutzoni F."/>
            <person name="Magnuson J."/>
            <person name="Mondo S."/>
            <person name="Nolan M."/>
            <person name="Ohm R."/>
            <person name="Pangilinan J."/>
            <person name="Park H.-J."/>
            <person name="Ramirez L."/>
            <person name="Alfaro M."/>
            <person name="Sun H."/>
            <person name="Tritt A."/>
            <person name="Yoshinaga Y."/>
            <person name="Zwiers L.-H."/>
            <person name="Turgeon B.G."/>
            <person name="Goodwin S.B."/>
            <person name="Spatafora J.W."/>
            <person name="Crous P.W."/>
            <person name="Grigoriev I.V."/>
        </authorList>
    </citation>
    <scope>NUCLEOTIDE SEQUENCE</scope>
    <source>
        <strain evidence="2 4">CBS 781.70</strain>
    </source>
</reference>
<sequence length="191" mass="21634">MSLVYLQGQGTGHSHRTHNLQIESEDLRNCRRKGRFVTLFLAAFPHDLVTKIFPSPQTPLDNTDVGSSDGENEDHDSDPPPPEYVFQGRARLVDAFYGPDADTLDGEQRIGRRIQVTKDMIALWGLWEPNRRGKRFDWNKDTEDIVVDIIEKKQEQGSSPCLNEMKCPTGVCIICPKLHTMVDASSGVWIR</sequence>
<reference evidence="4" key="3">
    <citation type="submission" date="2025-04" db="UniProtKB">
        <authorList>
            <consortium name="RefSeq"/>
        </authorList>
    </citation>
    <scope>IDENTIFICATION</scope>
    <source>
        <strain evidence="4">CBS 781.70</strain>
    </source>
</reference>
<keyword evidence="3" id="KW-1185">Reference proteome</keyword>
<evidence type="ECO:0000313" key="2">
    <source>
        <dbReference type="EMBL" id="KAF1810945.1"/>
    </source>
</evidence>